<organism evidence="1 2">
    <name type="scientific">Phyllobacterium zundukense</name>
    <dbReference type="NCBI Taxonomy" id="1867719"/>
    <lineage>
        <taxon>Bacteria</taxon>
        <taxon>Pseudomonadati</taxon>
        <taxon>Pseudomonadota</taxon>
        <taxon>Alphaproteobacteria</taxon>
        <taxon>Hyphomicrobiales</taxon>
        <taxon>Phyllobacteriaceae</taxon>
        <taxon>Phyllobacterium</taxon>
    </lineage>
</organism>
<keyword evidence="2" id="KW-1185">Reference proteome</keyword>
<dbReference type="EMBL" id="MZMT01000058">
    <property type="protein sequence ID" value="PIO41691.1"/>
    <property type="molecule type" value="Genomic_DNA"/>
</dbReference>
<name>A0A2N9VQC3_9HYPH</name>
<dbReference type="Proteomes" id="UP000232163">
    <property type="component" value="Unassembled WGS sequence"/>
</dbReference>
<gene>
    <name evidence="1" type="ORF">B5P45_27475</name>
</gene>
<evidence type="ECO:0000313" key="2">
    <source>
        <dbReference type="Proteomes" id="UP000232163"/>
    </source>
</evidence>
<sequence>MMRLSVARIRAWSLPPLNCLVQEQWDVWVGHDEKRTANSYGSFDPEYLSGCKHATENIIAQL</sequence>
<evidence type="ECO:0000313" key="1">
    <source>
        <dbReference type="EMBL" id="PIO41691.1"/>
    </source>
</evidence>
<proteinExistence type="predicted"/>
<accession>A0A2N9VQC3</accession>
<comment type="caution">
    <text evidence="1">The sequence shown here is derived from an EMBL/GenBank/DDBJ whole genome shotgun (WGS) entry which is preliminary data.</text>
</comment>
<dbReference type="AlphaFoldDB" id="A0A2N9VQC3"/>
<protein>
    <submittedName>
        <fullName evidence="1">Uncharacterized protein</fullName>
    </submittedName>
</protein>
<dbReference type="KEGG" id="pht:BLM14_02850"/>
<reference evidence="2" key="1">
    <citation type="journal article" date="2017" name="Int J Environ Stud">
        <title>Does the Miocene-Pliocene relict legume Oxytropis triphylla form nitrogen-fixing nodules with a combination of bacterial strains?</title>
        <authorList>
            <person name="Safronova V."/>
            <person name="Belimov A."/>
            <person name="Sazanova A."/>
            <person name="Kuznetsova I."/>
            <person name="Popova J."/>
            <person name="Andronov E."/>
            <person name="Verkhozina A."/>
            <person name="Tikhonovich I."/>
        </authorList>
    </citation>
    <scope>NUCLEOTIDE SEQUENCE [LARGE SCALE GENOMIC DNA]</scope>
    <source>
        <strain evidence="2">Tri-38</strain>
    </source>
</reference>